<name>A0A0F9EGK8_9ZZZZ</name>
<dbReference type="InterPro" id="IPR006439">
    <property type="entry name" value="HAD-SF_hydro_IA"/>
</dbReference>
<reference evidence="4" key="1">
    <citation type="journal article" date="2015" name="Nature">
        <title>Complex archaea that bridge the gap between prokaryotes and eukaryotes.</title>
        <authorList>
            <person name="Spang A."/>
            <person name="Saw J.H."/>
            <person name="Jorgensen S.L."/>
            <person name="Zaremba-Niedzwiedzka K."/>
            <person name="Martijn J."/>
            <person name="Lind A.E."/>
            <person name="van Eijk R."/>
            <person name="Schleper C."/>
            <person name="Guy L."/>
            <person name="Ettema T.J."/>
        </authorList>
    </citation>
    <scope>NUCLEOTIDE SEQUENCE</scope>
</reference>
<dbReference type="GO" id="GO:0016787">
    <property type="term" value="F:hydrolase activity"/>
    <property type="evidence" value="ECO:0007669"/>
    <property type="project" value="UniProtKB-KW"/>
</dbReference>
<dbReference type="Gene3D" id="1.20.120.1600">
    <property type="match status" value="1"/>
</dbReference>
<keyword evidence="2" id="KW-0378">Hydrolase</keyword>
<dbReference type="SFLD" id="SFLDG01129">
    <property type="entry name" value="C1.5:_HAD__Beta-PGM__Phosphata"/>
    <property type="match status" value="1"/>
</dbReference>
<dbReference type="NCBIfam" id="TIGR01549">
    <property type="entry name" value="HAD-SF-IA-v1"/>
    <property type="match status" value="1"/>
</dbReference>
<dbReference type="AlphaFoldDB" id="A0A0F9EGK8"/>
<evidence type="ECO:0000256" key="2">
    <source>
        <dbReference type="ARBA" id="ARBA00022801"/>
    </source>
</evidence>
<dbReference type="SUPFAM" id="SSF56784">
    <property type="entry name" value="HAD-like"/>
    <property type="match status" value="1"/>
</dbReference>
<comment type="caution">
    <text evidence="4">The sequence shown here is derived from an EMBL/GenBank/DDBJ whole genome shotgun (WGS) entry which is preliminary data.</text>
</comment>
<keyword evidence="3" id="KW-0460">Magnesium</keyword>
<dbReference type="SFLD" id="SFLDG01135">
    <property type="entry name" value="C1.5.6:_HAD__Beta-PGM__Phospha"/>
    <property type="match status" value="1"/>
</dbReference>
<sequence length="228" mass="25250">MIRAVIFDIDGTLYDWEASIDRALRDVLPEVPTAYRNGLTNRMRQALADYALVVRDGLVVDRKYWLLMVDPVPPWRAALPDADSELAQRVAQRFQSLLDAVPFADVPPALEALRAEYTLGVLSNSPRSEETLTRLKFRHYFDAVVAASEPWRKPHPEAFRRACRALGIAPPEAVYVGDSLANDVEGALGAGLIPVWVDRYGDDYALPEGAHRITSLEGLPALLAELTG</sequence>
<dbReference type="PANTHER" id="PTHR46470">
    <property type="entry name" value="N-ACYLNEURAMINATE-9-PHOSPHATASE"/>
    <property type="match status" value="1"/>
</dbReference>
<comment type="cofactor">
    <cofactor evidence="1">
        <name>Mg(2+)</name>
        <dbReference type="ChEBI" id="CHEBI:18420"/>
    </cofactor>
</comment>
<dbReference type="GO" id="GO:0044281">
    <property type="term" value="P:small molecule metabolic process"/>
    <property type="evidence" value="ECO:0007669"/>
    <property type="project" value="UniProtKB-ARBA"/>
</dbReference>
<dbReference type="EMBL" id="LAZR01025067">
    <property type="protein sequence ID" value="KKL73109.1"/>
    <property type="molecule type" value="Genomic_DNA"/>
</dbReference>
<dbReference type="InterPro" id="IPR023214">
    <property type="entry name" value="HAD_sf"/>
</dbReference>
<dbReference type="InterPro" id="IPR036412">
    <property type="entry name" value="HAD-like_sf"/>
</dbReference>
<dbReference type="SFLD" id="SFLDS00003">
    <property type="entry name" value="Haloacid_Dehalogenase"/>
    <property type="match status" value="1"/>
</dbReference>
<evidence type="ECO:0000256" key="1">
    <source>
        <dbReference type="ARBA" id="ARBA00001946"/>
    </source>
</evidence>
<proteinExistence type="predicted"/>
<dbReference type="Pfam" id="PF00702">
    <property type="entry name" value="Hydrolase"/>
    <property type="match status" value="1"/>
</dbReference>
<dbReference type="Gene3D" id="3.40.50.1000">
    <property type="entry name" value="HAD superfamily/HAD-like"/>
    <property type="match status" value="1"/>
</dbReference>
<dbReference type="PANTHER" id="PTHR46470:SF4">
    <property type="entry name" value="5-AMINO-6-(5-PHOSPHO-D-RIBITYLAMINO)URACIL PHOSPHATASE YIGB"/>
    <property type="match status" value="1"/>
</dbReference>
<evidence type="ECO:0000313" key="4">
    <source>
        <dbReference type="EMBL" id="KKL73109.1"/>
    </source>
</evidence>
<dbReference type="NCBIfam" id="TIGR01509">
    <property type="entry name" value="HAD-SF-IA-v3"/>
    <property type="match status" value="1"/>
</dbReference>
<organism evidence="4">
    <name type="scientific">marine sediment metagenome</name>
    <dbReference type="NCBI Taxonomy" id="412755"/>
    <lineage>
        <taxon>unclassified sequences</taxon>
        <taxon>metagenomes</taxon>
        <taxon>ecological metagenomes</taxon>
    </lineage>
</organism>
<protein>
    <recommendedName>
        <fullName evidence="5">HAD family hydrolase</fullName>
    </recommendedName>
</protein>
<evidence type="ECO:0008006" key="5">
    <source>
        <dbReference type="Google" id="ProtNLM"/>
    </source>
</evidence>
<dbReference type="InterPro" id="IPR051400">
    <property type="entry name" value="HAD-like_hydrolase"/>
</dbReference>
<gene>
    <name evidence="4" type="ORF">LCGC14_2078200</name>
</gene>
<evidence type="ECO:0000256" key="3">
    <source>
        <dbReference type="ARBA" id="ARBA00022842"/>
    </source>
</evidence>
<accession>A0A0F9EGK8</accession>
<dbReference type="PRINTS" id="PR00413">
    <property type="entry name" value="HADHALOGNASE"/>
</dbReference>